<dbReference type="EMBL" id="BMES01000001">
    <property type="protein sequence ID" value="GGH14451.1"/>
    <property type="molecule type" value="Genomic_DNA"/>
</dbReference>
<evidence type="ECO:0000256" key="1">
    <source>
        <dbReference type="SAM" id="Phobius"/>
    </source>
</evidence>
<name>A0A917I6H9_9HYPH</name>
<organism evidence="2 3">
    <name type="scientific">Alsobacter metallidurans</name>
    <dbReference type="NCBI Taxonomy" id="340221"/>
    <lineage>
        <taxon>Bacteria</taxon>
        <taxon>Pseudomonadati</taxon>
        <taxon>Pseudomonadota</taxon>
        <taxon>Alphaproteobacteria</taxon>
        <taxon>Hyphomicrobiales</taxon>
        <taxon>Alsobacteraceae</taxon>
        <taxon>Alsobacter</taxon>
    </lineage>
</organism>
<dbReference type="Proteomes" id="UP000603912">
    <property type="component" value="Unassembled WGS sequence"/>
</dbReference>
<keyword evidence="3" id="KW-1185">Reference proteome</keyword>
<reference evidence="2" key="1">
    <citation type="journal article" date="2014" name="Int. J. Syst. Evol. Microbiol.">
        <title>Complete genome sequence of Corynebacterium casei LMG S-19264T (=DSM 44701T), isolated from a smear-ripened cheese.</title>
        <authorList>
            <consortium name="US DOE Joint Genome Institute (JGI-PGF)"/>
            <person name="Walter F."/>
            <person name="Albersmeier A."/>
            <person name="Kalinowski J."/>
            <person name="Ruckert C."/>
        </authorList>
    </citation>
    <scope>NUCLEOTIDE SEQUENCE</scope>
    <source>
        <strain evidence="2">CGMCC 1.12214</strain>
    </source>
</reference>
<feature type="transmembrane region" description="Helical" evidence="1">
    <location>
        <begin position="78"/>
        <end position="98"/>
    </location>
</feature>
<comment type="caution">
    <text evidence="2">The sequence shown here is derived from an EMBL/GenBank/DDBJ whole genome shotgun (WGS) entry which is preliminary data.</text>
</comment>
<sequence>MDEQAMSWERLNAYVDGELVPADAAAVASAVANDAGLAARVATLARLRAVVTVLPSQPASPPSLPLWARRRKGGPRGAALAASLVLAALLVAGAYRFVPWTAAPPDGLSLAVQAQRQWLASDSPATRLSIALTAGGDGLPDLGAASLRLAYLSLDPANTGGGGVLAGYIGPQGCRLGLWIGPQLASATPKPVRADRDGLKISTWAFDGNSYALLSRGMDSRRLDEVTEIVASMPLPQARPTDAQIARLRSLHTIGGPCSA</sequence>
<keyword evidence="1" id="KW-0472">Membrane</keyword>
<gene>
    <name evidence="2" type="ORF">GCM10007036_13790</name>
</gene>
<evidence type="ECO:0000313" key="2">
    <source>
        <dbReference type="EMBL" id="GGH14451.1"/>
    </source>
</evidence>
<reference evidence="2" key="2">
    <citation type="submission" date="2020-09" db="EMBL/GenBank/DDBJ databases">
        <authorList>
            <person name="Sun Q."/>
            <person name="Zhou Y."/>
        </authorList>
    </citation>
    <scope>NUCLEOTIDE SEQUENCE</scope>
    <source>
        <strain evidence="2">CGMCC 1.12214</strain>
    </source>
</reference>
<evidence type="ECO:0000313" key="3">
    <source>
        <dbReference type="Proteomes" id="UP000603912"/>
    </source>
</evidence>
<keyword evidence="1" id="KW-0812">Transmembrane</keyword>
<proteinExistence type="predicted"/>
<keyword evidence="1" id="KW-1133">Transmembrane helix</keyword>
<accession>A0A917I6H9</accession>
<dbReference type="AlphaFoldDB" id="A0A917I6H9"/>
<protein>
    <submittedName>
        <fullName evidence="2">Anti-sigma factor</fullName>
    </submittedName>
</protein>